<dbReference type="InterPro" id="IPR006847">
    <property type="entry name" value="IF2_N"/>
</dbReference>
<feature type="region of interest" description="Disordered" evidence="1">
    <location>
        <begin position="47"/>
        <end position="79"/>
    </location>
</feature>
<accession>A0A382NVD8</accession>
<feature type="non-terminal residue" evidence="3">
    <location>
        <position position="79"/>
    </location>
</feature>
<evidence type="ECO:0000313" key="3">
    <source>
        <dbReference type="EMBL" id="SVC64620.1"/>
    </source>
</evidence>
<proteinExistence type="predicted"/>
<organism evidence="3">
    <name type="scientific">marine metagenome</name>
    <dbReference type="NCBI Taxonomy" id="408172"/>
    <lineage>
        <taxon>unclassified sequences</taxon>
        <taxon>metagenomes</taxon>
        <taxon>ecological metagenomes</taxon>
    </lineage>
</organism>
<protein>
    <recommendedName>
        <fullName evidence="2">Translation initiation factor IF-2 N-terminal domain-containing protein</fullName>
    </recommendedName>
</protein>
<feature type="domain" description="Translation initiation factor IF-2 N-terminal" evidence="2">
    <location>
        <begin position="1"/>
        <end position="44"/>
    </location>
</feature>
<dbReference type="EMBL" id="UINC01102759">
    <property type="protein sequence ID" value="SVC64620.1"/>
    <property type="molecule type" value="Genomic_DNA"/>
</dbReference>
<dbReference type="Pfam" id="PF04760">
    <property type="entry name" value="IF2_N"/>
    <property type="match status" value="1"/>
</dbReference>
<sequence>MSKVRIHELAKEFGLENKEVLTKLKEAGLDVKTHSSSVYAEEARGVLGKSADSEPKKKRRPGMMIVRKKKTADETPAVE</sequence>
<gene>
    <name evidence="3" type="ORF">METZ01_LOCUS317474</name>
</gene>
<evidence type="ECO:0000259" key="2">
    <source>
        <dbReference type="Pfam" id="PF04760"/>
    </source>
</evidence>
<feature type="compositionally biased region" description="Basic residues" evidence="1">
    <location>
        <begin position="56"/>
        <end position="70"/>
    </location>
</feature>
<dbReference type="Gene3D" id="1.10.10.2480">
    <property type="match status" value="1"/>
</dbReference>
<dbReference type="AlphaFoldDB" id="A0A382NVD8"/>
<name>A0A382NVD8_9ZZZZ</name>
<reference evidence="3" key="1">
    <citation type="submission" date="2018-05" db="EMBL/GenBank/DDBJ databases">
        <authorList>
            <person name="Lanie J.A."/>
            <person name="Ng W.-L."/>
            <person name="Kazmierczak K.M."/>
            <person name="Andrzejewski T.M."/>
            <person name="Davidsen T.M."/>
            <person name="Wayne K.J."/>
            <person name="Tettelin H."/>
            <person name="Glass J.I."/>
            <person name="Rusch D."/>
            <person name="Podicherti R."/>
            <person name="Tsui H.-C.T."/>
            <person name="Winkler M.E."/>
        </authorList>
    </citation>
    <scope>NUCLEOTIDE SEQUENCE</scope>
</reference>
<evidence type="ECO:0000256" key="1">
    <source>
        <dbReference type="SAM" id="MobiDB-lite"/>
    </source>
</evidence>